<dbReference type="WBParaSite" id="Pan_g4110.t1">
    <property type="protein sequence ID" value="Pan_g4110.t1"/>
    <property type="gene ID" value="Pan_g4110"/>
</dbReference>
<dbReference type="AlphaFoldDB" id="A0A7E4VXZ4"/>
<keyword evidence="1" id="KW-1185">Reference proteome</keyword>
<protein>
    <submittedName>
        <fullName evidence="2">Uncharacterized protein</fullName>
    </submittedName>
</protein>
<organism evidence="1 2">
    <name type="scientific">Panagrellus redivivus</name>
    <name type="common">Microworm</name>
    <dbReference type="NCBI Taxonomy" id="6233"/>
    <lineage>
        <taxon>Eukaryota</taxon>
        <taxon>Metazoa</taxon>
        <taxon>Ecdysozoa</taxon>
        <taxon>Nematoda</taxon>
        <taxon>Chromadorea</taxon>
        <taxon>Rhabditida</taxon>
        <taxon>Tylenchina</taxon>
        <taxon>Panagrolaimomorpha</taxon>
        <taxon>Panagrolaimoidea</taxon>
        <taxon>Panagrolaimidae</taxon>
        <taxon>Panagrellus</taxon>
    </lineage>
</organism>
<reference evidence="2" key="2">
    <citation type="submission" date="2020-10" db="UniProtKB">
        <authorList>
            <consortium name="WormBaseParasite"/>
        </authorList>
    </citation>
    <scope>IDENTIFICATION</scope>
</reference>
<accession>A0A7E4VXZ4</accession>
<dbReference type="Proteomes" id="UP000492821">
    <property type="component" value="Unassembled WGS sequence"/>
</dbReference>
<reference evidence="1" key="1">
    <citation type="journal article" date="2013" name="Genetics">
        <title>The draft genome and transcriptome of Panagrellus redivivus are shaped by the harsh demands of a free-living lifestyle.</title>
        <authorList>
            <person name="Srinivasan J."/>
            <person name="Dillman A.R."/>
            <person name="Macchietto M.G."/>
            <person name="Heikkinen L."/>
            <person name="Lakso M."/>
            <person name="Fracchia K.M."/>
            <person name="Antoshechkin I."/>
            <person name="Mortazavi A."/>
            <person name="Wong G."/>
            <person name="Sternberg P.W."/>
        </authorList>
    </citation>
    <scope>NUCLEOTIDE SEQUENCE [LARGE SCALE GENOMIC DNA]</scope>
    <source>
        <strain evidence="1">MT8872</strain>
    </source>
</reference>
<evidence type="ECO:0000313" key="1">
    <source>
        <dbReference type="Proteomes" id="UP000492821"/>
    </source>
</evidence>
<evidence type="ECO:0000313" key="2">
    <source>
        <dbReference type="WBParaSite" id="Pan_g4110.t1"/>
    </source>
</evidence>
<proteinExistence type="predicted"/>
<name>A0A7E4VXZ4_PANRE</name>
<sequence length="112" mass="12584">MCLQLFEQFFITYSREVKIGRALRYTLCSPIDVDPITQRTFAIWRSCEAGEALGGVLIAVVVLRNHRFAGPCDLDDIREDGSFLRHVLYVTFAVFGGPIAAESLACRDRTLL</sequence>